<dbReference type="PATRIC" id="fig|188932.3.peg.3862"/>
<evidence type="ECO:0000313" key="12">
    <source>
        <dbReference type="Proteomes" id="UP000071561"/>
    </source>
</evidence>
<dbReference type="InterPro" id="IPR052027">
    <property type="entry name" value="PspC"/>
</dbReference>
<evidence type="ECO:0000259" key="9">
    <source>
        <dbReference type="Pfam" id="PF22571"/>
    </source>
</evidence>
<dbReference type="Pfam" id="PF04024">
    <property type="entry name" value="PspC"/>
    <property type="match status" value="1"/>
</dbReference>
<evidence type="ECO:0000256" key="4">
    <source>
        <dbReference type="ARBA" id="ARBA00022989"/>
    </source>
</evidence>
<dbReference type="PANTHER" id="PTHR33885">
    <property type="entry name" value="PHAGE SHOCK PROTEIN C"/>
    <property type="match status" value="1"/>
</dbReference>
<feature type="coiled-coil region" evidence="6">
    <location>
        <begin position="179"/>
        <end position="206"/>
    </location>
</feature>
<dbReference type="OrthoDB" id="5772680at2"/>
<gene>
    <name evidence="11" type="ORF">AY601_3717</name>
</gene>
<protein>
    <submittedName>
        <fullName evidence="11">PspC domain protein</fullName>
    </submittedName>
</protein>
<reference evidence="11 12" key="1">
    <citation type="submission" date="2016-03" db="EMBL/GenBank/DDBJ databases">
        <title>Complete genome sequence of Pedobacter cryoconitis PAMC 27485.</title>
        <authorList>
            <person name="Lee J."/>
            <person name="Kim O.-S."/>
        </authorList>
    </citation>
    <scope>NUCLEOTIDE SEQUENCE [LARGE SCALE GENOMIC DNA]</scope>
    <source>
        <strain evidence="11 12">PAMC 27485</strain>
    </source>
</reference>
<feature type="transmembrane region" description="Helical" evidence="7">
    <location>
        <begin position="286"/>
        <end position="307"/>
    </location>
</feature>
<feature type="domain" description="Phage shock protein PspC N-terminal" evidence="8">
    <location>
        <begin position="109"/>
        <end position="166"/>
    </location>
</feature>
<evidence type="ECO:0000256" key="1">
    <source>
        <dbReference type="ARBA" id="ARBA00004162"/>
    </source>
</evidence>
<keyword evidence="4 7" id="KW-1133">Transmembrane helix</keyword>
<accession>A0A127VI24</accession>
<dbReference type="Proteomes" id="UP000071561">
    <property type="component" value="Chromosome"/>
</dbReference>
<dbReference type="InterPro" id="IPR054319">
    <property type="entry name" value="PspC-rel_ToastRack"/>
</dbReference>
<dbReference type="RefSeq" id="WP_068403720.1">
    <property type="nucleotide sequence ID" value="NZ_CP014504.1"/>
</dbReference>
<name>A0A127VI24_9SPHI</name>
<keyword evidence="5 7" id="KW-0472">Membrane</keyword>
<evidence type="ECO:0000259" key="8">
    <source>
        <dbReference type="Pfam" id="PF04024"/>
    </source>
</evidence>
<dbReference type="InterPro" id="IPR007168">
    <property type="entry name" value="Phageshock_PspC_N"/>
</dbReference>
<keyword evidence="3 7" id="KW-0812">Transmembrane</keyword>
<keyword evidence="12" id="KW-1185">Reference proteome</keyword>
<keyword evidence="2" id="KW-1003">Cell membrane</keyword>
<dbReference type="PANTHER" id="PTHR33885:SF3">
    <property type="entry name" value="PHAGE SHOCK PROTEIN C"/>
    <property type="match status" value="1"/>
</dbReference>
<feature type="domain" description="PspC-related ToastRack" evidence="10">
    <location>
        <begin position="403"/>
        <end position="525"/>
    </location>
</feature>
<organism evidence="11 12">
    <name type="scientific">Pedobacter cryoconitis</name>
    <dbReference type="NCBI Taxonomy" id="188932"/>
    <lineage>
        <taxon>Bacteria</taxon>
        <taxon>Pseudomonadati</taxon>
        <taxon>Bacteroidota</taxon>
        <taxon>Sphingobacteriia</taxon>
        <taxon>Sphingobacteriales</taxon>
        <taxon>Sphingobacteriaceae</taxon>
        <taxon>Pedobacter</taxon>
    </lineage>
</organism>
<dbReference type="InterPro" id="IPR054321">
    <property type="entry name" value="PspC-rel_TM"/>
</dbReference>
<feature type="transmembrane region" description="Helical" evidence="7">
    <location>
        <begin position="137"/>
        <end position="163"/>
    </location>
</feature>
<sequence length="529" mass="59751">MKKTLNINIGNSIIHIEEDAYELLTTYLIEVKQHFGKSADDFEIVSDIENRIAEMFTEILHTQQKQVIELEDVQVVIGLMGSVQDFEEQSEEDPAADYNNAYSSAFAERKIYRDTDEAMVAGVCAGLSHYLKMDVSIIRIVAALSVMLGGSGLIAYLVLWIAIPKASTRAERMAMKGEAANLQGFKRSFEEELSNLKDNLKNANEHLRPFVKHSGNFITEFITVLGTFLQGSGKIIFKFIAIILLLIGSVFLLSDIVALASILGIWYSGAAQVFPFNIVNGSYLTIFSVAAFFTIAIPLLGMILLSIRVAFNSRPIHQMLSYALLLIWLCALSVGIFFIAKTGTEFKEEATFTQTLPLKTYPVYTLEMDKTMFFSKEDSLQYRLNSSDFIGKIIQKDPERSSAAPRNVSIRIEKSEGNVPVLIQTYSAQGRDFAMALNHAKNIRYDFAQQDSLLKFGPEVHLKKQEYWRDQRVELLIKLPVGTKLRIGKNLDRYLNGYSLWECDDENFVEDRYEGVMTEDGLKCQLEKK</sequence>
<dbReference type="Pfam" id="PF22571">
    <property type="entry name" value="LiaI-LiaF-TM_PspC"/>
    <property type="match status" value="1"/>
</dbReference>
<keyword evidence="6" id="KW-0175">Coiled coil</keyword>
<dbReference type="GO" id="GO:0005886">
    <property type="term" value="C:plasma membrane"/>
    <property type="evidence" value="ECO:0007669"/>
    <property type="project" value="UniProtKB-SubCell"/>
</dbReference>
<dbReference type="AlphaFoldDB" id="A0A127VI24"/>
<evidence type="ECO:0000313" key="11">
    <source>
        <dbReference type="EMBL" id="AMQ00579.1"/>
    </source>
</evidence>
<evidence type="ECO:0000256" key="5">
    <source>
        <dbReference type="ARBA" id="ARBA00023136"/>
    </source>
</evidence>
<evidence type="ECO:0000256" key="3">
    <source>
        <dbReference type="ARBA" id="ARBA00022692"/>
    </source>
</evidence>
<dbReference type="Pfam" id="PF22744">
    <property type="entry name" value="Toast-rack_PspC-Cterm"/>
    <property type="match status" value="1"/>
</dbReference>
<evidence type="ECO:0000256" key="2">
    <source>
        <dbReference type="ARBA" id="ARBA00022475"/>
    </source>
</evidence>
<evidence type="ECO:0000256" key="7">
    <source>
        <dbReference type="SAM" id="Phobius"/>
    </source>
</evidence>
<feature type="transmembrane region" description="Helical" evidence="7">
    <location>
        <begin position="319"/>
        <end position="340"/>
    </location>
</feature>
<dbReference type="EMBL" id="CP014504">
    <property type="protein sequence ID" value="AMQ00579.1"/>
    <property type="molecule type" value="Genomic_DNA"/>
</dbReference>
<comment type="subcellular location">
    <subcellularLocation>
        <location evidence="1">Cell membrane</location>
        <topology evidence="1">Single-pass membrane protein</topology>
    </subcellularLocation>
</comment>
<evidence type="ECO:0000259" key="10">
    <source>
        <dbReference type="Pfam" id="PF22744"/>
    </source>
</evidence>
<evidence type="ECO:0000256" key="6">
    <source>
        <dbReference type="SAM" id="Coils"/>
    </source>
</evidence>
<feature type="transmembrane region" description="Helical" evidence="7">
    <location>
        <begin position="239"/>
        <end position="266"/>
    </location>
</feature>
<feature type="domain" description="PspC-related transmembrane region" evidence="9">
    <location>
        <begin position="210"/>
        <end position="346"/>
    </location>
</feature>
<dbReference type="KEGG" id="pcm:AY601_3717"/>
<proteinExistence type="predicted"/>